<dbReference type="PANTHER" id="PTHR11552:SF219">
    <property type="entry name" value="GLUCOSE-METHANOL-CHOLINE OXIDOREDUCTASE N-TERMINAL DOMAIN-CONTAINING PROTEIN"/>
    <property type="match status" value="1"/>
</dbReference>
<organism evidence="4 5">
    <name type="scientific">Neoarthrinium moseri</name>
    <dbReference type="NCBI Taxonomy" id="1658444"/>
    <lineage>
        <taxon>Eukaryota</taxon>
        <taxon>Fungi</taxon>
        <taxon>Dikarya</taxon>
        <taxon>Ascomycota</taxon>
        <taxon>Pezizomycotina</taxon>
        <taxon>Sordariomycetes</taxon>
        <taxon>Xylariomycetidae</taxon>
        <taxon>Amphisphaeriales</taxon>
        <taxon>Apiosporaceae</taxon>
        <taxon>Neoarthrinium</taxon>
    </lineage>
</organism>
<accession>A0A9P9WWP6</accession>
<proteinExistence type="inferred from homology"/>
<feature type="active site" description="Proton acceptor" evidence="2">
    <location>
        <position position="569"/>
    </location>
</feature>
<dbReference type="GO" id="GO:0050660">
    <property type="term" value="F:flavin adenine dinucleotide binding"/>
    <property type="evidence" value="ECO:0007669"/>
    <property type="project" value="InterPro"/>
</dbReference>
<dbReference type="Pfam" id="PF00732">
    <property type="entry name" value="GMC_oxred_N"/>
    <property type="match status" value="1"/>
</dbReference>
<dbReference type="AlphaFoldDB" id="A0A9P9WWP6"/>
<feature type="active site" description="Proton donor" evidence="2">
    <location>
        <position position="526"/>
    </location>
</feature>
<evidence type="ECO:0000313" key="4">
    <source>
        <dbReference type="EMBL" id="KAI1880591.1"/>
    </source>
</evidence>
<evidence type="ECO:0000259" key="3">
    <source>
        <dbReference type="PROSITE" id="PS00624"/>
    </source>
</evidence>
<dbReference type="SUPFAM" id="SSF51905">
    <property type="entry name" value="FAD/NAD(P)-binding domain"/>
    <property type="match status" value="1"/>
</dbReference>
<comment type="similarity">
    <text evidence="1">Belongs to the GMC oxidoreductase family.</text>
</comment>
<dbReference type="Gene3D" id="3.50.50.60">
    <property type="entry name" value="FAD/NAD(P)-binding domain"/>
    <property type="match status" value="1"/>
</dbReference>
<keyword evidence="5" id="KW-1185">Reference proteome</keyword>
<evidence type="ECO:0000313" key="5">
    <source>
        <dbReference type="Proteomes" id="UP000829685"/>
    </source>
</evidence>
<dbReference type="GO" id="GO:0016614">
    <property type="term" value="F:oxidoreductase activity, acting on CH-OH group of donors"/>
    <property type="evidence" value="ECO:0007669"/>
    <property type="project" value="InterPro"/>
</dbReference>
<dbReference type="SUPFAM" id="SSF54373">
    <property type="entry name" value="FAD-linked reductases, C-terminal domain"/>
    <property type="match status" value="1"/>
</dbReference>
<protein>
    <recommendedName>
        <fullName evidence="3">Glucose-methanol-choline oxidoreductase N-terminal domain-containing protein</fullName>
    </recommendedName>
</protein>
<dbReference type="InterPro" id="IPR036188">
    <property type="entry name" value="FAD/NAD-bd_sf"/>
</dbReference>
<dbReference type="InterPro" id="IPR000172">
    <property type="entry name" value="GMC_OxRdtase_N"/>
</dbReference>
<gene>
    <name evidence="4" type="ORF">JX265_000831</name>
</gene>
<sequence>MWPFETSYPQRKAHELDGVEYDYIIVGGGTAGCAVASRLSEDPDVSVLLLEKGAVGDHWLSRVPLLSGSLGRFFQVVHRLSEPIDGCNGRQTDLWTGEALGGASRVNQMLYTRGIPGMYNEWAEMGHEDWSWANVEPFFKRIENCVSHPNAQHLGHDGPVHIIQHLPQFELHNHIDKSAAALGLPIEWDVNNPHGPAAGYYYTDYTIDQNGHRHSSYRAYLPSSVATARQNRLTVCTGVIASRLELDVGRGLATGVHIRPVRSHDGPTYFVKAKKEVIVCSGALGSPQLLMLSGIGPAQQLKSYNVTVNKELPGVGANLSDHHGLPVMMKVPGRESYHYMQISWLWAIWQVILFLWNGTGLLKTGTTSSTIYVNTSQLDSTTFTLKPGPADRPFDSSVSENVPDLEIMIIPAGAIVGKFSGMALVTLYACLVQPKTTGFIELASTDPEADPRVHYRMMEDPRDIMTARKALRFTLNLADQFMQSSGYRHAVELVHAPNLNSSRKWDELSDEDLDGFVRASAQSVVHLSSTCRMAREEDGGVVDDQLMVYGFKNLRIADASVFPTIPAAHTMAPVYMVAERCAQFIKDARNRKC</sequence>
<name>A0A9P9WWP6_9PEZI</name>
<dbReference type="PROSITE" id="PS00624">
    <property type="entry name" value="GMC_OXRED_2"/>
    <property type="match status" value="1"/>
</dbReference>
<evidence type="ECO:0000256" key="2">
    <source>
        <dbReference type="PIRSR" id="PIRSR000137-1"/>
    </source>
</evidence>
<dbReference type="Proteomes" id="UP000829685">
    <property type="component" value="Unassembled WGS sequence"/>
</dbReference>
<comment type="caution">
    <text evidence="4">The sequence shown here is derived from an EMBL/GenBank/DDBJ whole genome shotgun (WGS) entry which is preliminary data.</text>
</comment>
<dbReference type="InterPro" id="IPR007867">
    <property type="entry name" value="GMC_OxRtase_C"/>
</dbReference>
<feature type="domain" description="Glucose-methanol-choline oxidoreductase N-terminal" evidence="3">
    <location>
        <begin position="282"/>
        <end position="296"/>
    </location>
</feature>
<dbReference type="Gene3D" id="3.30.560.10">
    <property type="entry name" value="Glucose Oxidase, domain 3"/>
    <property type="match status" value="1"/>
</dbReference>
<dbReference type="PANTHER" id="PTHR11552">
    <property type="entry name" value="GLUCOSE-METHANOL-CHOLINE GMC OXIDOREDUCTASE"/>
    <property type="match status" value="1"/>
</dbReference>
<dbReference type="Pfam" id="PF05199">
    <property type="entry name" value="GMC_oxred_C"/>
    <property type="match status" value="1"/>
</dbReference>
<dbReference type="EMBL" id="JAFIMR010000002">
    <property type="protein sequence ID" value="KAI1880591.1"/>
    <property type="molecule type" value="Genomic_DNA"/>
</dbReference>
<evidence type="ECO:0000256" key="1">
    <source>
        <dbReference type="ARBA" id="ARBA00010790"/>
    </source>
</evidence>
<reference evidence="4" key="1">
    <citation type="submission" date="2021-03" db="EMBL/GenBank/DDBJ databases">
        <title>Revisited historic fungal species revealed as producer of novel bioactive compounds through whole genome sequencing and comparative genomics.</title>
        <authorList>
            <person name="Vignolle G.A."/>
            <person name="Hochenegger N."/>
            <person name="Mach R.L."/>
            <person name="Mach-Aigner A.R."/>
            <person name="Javad Rahimi M."/>
            <person name="Salim K.A."/>
            <person name="Chan C.M."/>
            <person name="Lim L.B.L."/>
            <person name="Cai F."/>
            <person name="Druzhinina I.S."/>
            <person name="U'Ren J.M."/>
            <person name="Derntl C."/>
        </authorList>
    </citation>
    <scope>NUCLEOTIDE SEQUENCE</scope>
    <source>
        <strain evidence="4">TUCIM 5799</strain>
    </source>
</reference>
<dbReference type="PIRSF" id="PIRSF000137">
    <property type="entry name" value="Alcohol_oxidase"/>
    <property type="match status" value="1"/>
</dbReference>
<dbReference type="InterPro" id="IPR012132">
    <property type="entry name" value="GMC_OxRdtase"/>
</dbReference>